<feature type="binding site" evidence="7">
    <location>
        <position position="129"/>
    </location>
    <ligand>
        <name>FAD</name>
        <dbReference type="ChEBI" id="CHEBI:57692"/>
    </ligand>
</feature>
<dbReference type="AlphaFoldDB" id="A0A8B8HLS2"/>
<dbReference type="OMA" id="YSPYWTD"/>
<evidence type="ECO:0000256" key="5">
    <source>
        <dbReference type="ARBA" id="ARBA00023002"/>
    </source>
</evidence>
<dbReference type="PRINTS" id="PR00371">
    <property type="entry name" value="FPNCR"/>
</dbReference>
<dbReference type="PANTHER" id="PTHR19370:SF184">
    <property type="entry name" value="NADH-CYTOCHROME B5 REDUCTASE-LIKE"/>
    <property type="match status" value="1"/>
</dbReference>
<feature type="binding site" evidence="7">
    <location>
        <position position="109"/>
    </location>
    <ligand>
        <name>FAD</name>
        <dbReference type="ChEBI" id="CHEBI:57692"/>
    </ligand>
</feature>
<organism evidence="10 12">
    <name type="scientific">Vanessa tameamea</name>
    <name type="common">Kamehameha butterfly</name>
    <dbReference type="NCBI Taxonomy" id="334116"/>
    <lineage>
        <taxon>Eukaryota</taxon>
        <taxon>Metazoa</taxon>
        <taxon>Ecdysozoa</taxon>
        <taxon>Arthropoda</taxon>
        <taxon>Hexapoda</taxon>
        <taxon>Insecta</taxon>
        <taxon>Pterygota</taxon>
        <taxon>Neoptera</taxon>
        <taxon>Endopterygota</taxon>
        <taxon>Lepidoptera</taxon>
        <taxon>Glossata</taxon>
        <taxon>Ditrysia</taxon>
        <taxon>Papilionoidea</taxon>
        <taxon>Nymphalidae</taxon>
        <taxon>Nymphalinae</taxon>
        <taxon>Vanessa</taxon>
    </lineage>
</organism>
<keyword evidence="4 7" id="KW-0274">FAD</keyword>
<evidence type="ECO:0000259" key="9">
    <source>
        <dbReference type="PROSITE" id="PS51384"/>
    </source>
</evidence>
<dbReference type="GO" id="GO:0090524">
    <property type="term" value="F:cytochrome-b5 reductase activity, acting on NADH"/>
    <property type="evidence" value="ECO:0007669"/>
    <property type="project" value="UniProtKB-EC"/>
</dbReference>
<keyword evidence="3 7" id="KW-0285">Flavoprotein</keyword>
<keyword evidence="5 8" id="KW-0560">Oxidoreductase</keyword>
<dbReference type="RefSeq" id="XP_026485794.2">
    <property type="nucleotide sequence ID" value="XM_026630009.2"/>
</dbReference>
<dbReference type="Proteomes" id="UP001652626">
    <property type="component" value="Chromosome 6"/>
</dbReference>
<dbReference type="EC" id="1.6.2.2" evidence="8"/>
<dbReference type="SUPFAM" id="SSF63380">
    <property type="entry name" value="Riboflavin synthase domain-like"/>
    <property type="match status" value="1"/>
</dbReference>
<feature type="binding site" evidence="7">
    <location>
        <position position="127"/>
    </location>
    <ligand>
        <name>FAD</name>
        <dbReference type="ChEBI" id="CHEBI:57692"/>
    </ligand>
</feature>
<comment type="cofactor">
    <cofactor evidence="1 7 8">
        <name>FAD</name>
        <dbReference type="ChEBI" id="CHEBI:57692"/>
    </cofactor>
</comment>
<dbReference type="RefSeq" id="XP_026485793.2">
    <property type="nucleotide sequence ID" value="XM_026630008.2"/>
</dbReference>
<dbReference type="InterPro" id="IPR001709">
    <property type="entry name" value="Flavoprot_Pyr_Nucl_cyt_Rdtase"/>
</dbReference>
<evidence type="ECO:0000256" key="4">
    <source>
        <dbReference type="ARBA" id="ARBA00022827"/>
    </source>
</evidence>
<dbReference type="GeneID" id="113393226"/>
<dbReference type="Pfam" id="PF09791">
    <property type="entry name" value="Oxidored-like"/>
    <property type="match status" value="1"/>
</dbReference>
<dbReference type="Pfam" id="PF00970">
    <property type="entry name" value="FAD_binding_6"/>
    <property type="match status" value="1"/>
</dbReference>
<dbReference type="InterPro" id="IPR019180">
    <property type="entry name" value="Oxidoreductase-like_N"/>
</dbReference>
<dbReference type="RefSeq" id="XP_026485795.2">
    <property type="nucleotide sequence ID" value="XM_026630010.2"/>
</dbReference>
<dbReference type="InterPro" id="IPR039261">
    <property type="entry name" value="FNR_nucleotide-bd"/>
</dbReference>
<feature type="binding site" evidence="7">
    <location>
        <position position="136"/>
    </location>
    <ligand>
        <name>FAD</name>
        <dbReference type="ChEBI" id="CHEBI:57692"/>
    </ligand>
</feature>
<dbReference type="CDD" id="cd06183">
    <property type="entry name" value="cyt_b5_reduct_like"/>
    <property type="match status" value="1"/>
</dbReference>
<feature type="domain" description="FAD-binding FR-type" evidence="9">
    <location>
        <begin position="51"/>
        <end position="161"/>
    </location>
</feature>
<evidence type="ECO:0000313" key="10">
    <source>
        <dbReference type="Proteomes" id="UP001652626"/>
    </source>
</evidence>
<dbReference type="InterPro" id="IPR017938">
    <property type="entry name" value="Riboflavin_synthase-like_b-brl"/>
</dbReference>
<evidence type="ECO:0000313" key="11">
    <source>
        <dbReference type="RefSeq" id="XP_026485793.2"/>
    </source>
</evidence>
<gene>
    <name evidence="11 12 13" type="primary">LOC113393226</name>
</gene>
<evidence type="ECO:0000313" key="13">
    <source>
        <dbReference type="RefSeq" id="XP_026485795.2"/>
    </source>
</evidence>
<sequence length="296" mass="35065">MKPPIEPKKEDCCNSGCNPCIFDVFQRQLEQFKRRKEAGENINELNGISELEYTYFIVTDIIKLCDSQKILKFKLLSNKNNMKVRWNPGDHFLLKYIWDENSSSCTRAYTPIKLKEHENEDFDFLIVIKKYRYGLVSSHIFNLEIGASTMWRGPYGHFKIETNKYNRIIMIAQGTGIAPFLSIIDNILSNEDDMTKIFLYYCCKNIDEVLFRNELYQYNAYWNFSYKIFLGSCLEKSCSHLKYKEPIFVNKFDIKELDNLKPFLNNQFLVCGSDQFMKEYENILKNENYTDSITLF</sequence>
<keyword evidence="6 8" id="KW-0520">NAD</keyword>
<dbReference type="Gene3D" id="2.40.30.10">
    <property type="entry name" value="Translation factors"/>
    <property type="match status" value="1"/>
</dbReference>
<dbReference type="OrthoDB" id="432685at2759"/>
<evidence type="ECO:0000313" key="12">
    <source>
        <dbReference type="RefSeq" id="XP_026485794.2"/>
    </source>
</evidence>
<evidence type="ECO:0000256" key="2">
    <source>
        <dbReference type="ARBA" id="ARBA00006105"/>
    </source>
</evidence>
<comment type="catalytic activity">
    <reaction evidence="8">
        <text>2 Fe(III)-[cytochrome b5] + NADH = 2 Fe(II)-[cytochrome b5] + NAD(+) + H(+)</text>
        <dbReference type="Rhea" id="RHEA:46680"/>
        <dbReference type="Rhea" id="RHEA-COMP:10438"/>
        <dbReference type="Rhea" id="RHEA-COMP:10439"/>
        <dbReference type="ChEBI" id="CHEBI:15378"/>
        <dbReference type="ChEBI" id="CHEBI:29033"/>
        <dbReference type="ChEBI" id="CHEBI:29034"/>
        <dbReference type="ChEBI" id="CHEBI:57540"/>
        <dbReference type="ChEBI" id="CHEBI:57945"/>
        <dbReference type="EC" id="1.6.2.2"/>
    </reaction>
</comment>
<protein>
    <recommendedName>
        <fullName evidence="8">NADH-cytochrome b5 reductase</fullName>
        <ecNumber evidence="8">1.6.2.2</ecNumber>
    </recommendedName>
</protein>
<feature type="binding site" evidence="7">
    <location>
        <position position="137"/>
    </location>
    <ligand>
        <name>FAD</name>
        <dbReference type="ChEBI" id="CHEBI:57692"/>
    </ligand>
</feature>
<dbReference type="Gene3D" id="3.40.50.80">
    <property type="entry name" value="Nucleotide-binding domain of ferredoxin-NADP reductase (FNR) module"/>
    <property type="match status" value="1"/>
</dbReference>
<dbReference type="SUPFAM" id="SSF52343">
    <property type="entry name" value="Ferredoxin reductase-like, C-terminal NADP-linked domain"/>
    <property type="match status" value="1"/>
</dbReference>
<keyword evidence="10" id="KW-1185">Reference proteome</keyword>
<feature type="binding site" evidence="7">
    <location>
        <position position="107"/>
    </location>
    <ligand>
        <name>FAD</name>
        <dbReference type="ChEBI" id="CHEBI:57692"/>
    </ligand>
</feature>
<proteinExistence type="inferred from homology"/>
<comment type="similarity">
    <text evidence="2 8">Belongs to the flavoprotein pyridine nucleotide cytochrome reductase family.</text>
</comment>
<dbReference type="InterPro" id="IPR001433">
    <property type="entry name" value="OxRdtase_FAD/NAD-bd"/>
</dbReference>
<dbReference type="PROSITE" id="PS51384">
    <property type="entry name" value="FAD_FR"/>
    <property type="match status" value="1"/>
</dbReference>
<accession>A0A8B8HLS2</accession>
<name>A0A8B8HLS2_VANTA</name>
<evidence type="ECO:0000256" key="7">
    <source>
        <dbReference type="PIRSR" id="PIRSR601834-1"/>
    </source>
</evidence>
<evidence type="ECO:0000256" key="1">
    <source>
        <dbReference type="ARBA" id="ARBA00001974"/>
    </source>
</evidence>
<dbReference type="PANTHER" id="PTHR19370">
    <property type="entry name" value="NADH-CYTOCHROME B5 REDUCTASE"/>
    <property type="match status" value="1"/>
</dbReference>
<evidence type="ECO:0000256" key="3">
    <source>
        <dbReference type="ARBA" id="ARBA00022630"/>
    </source>
</evidence>
<reference evidence="11 12" key="1">
    <citation type="submission" date="2025-05" db="UniProtKB">
        <authorList>
            <consortium name="RefSeq"/>
        </authorList>
    </citation>
    <scope>IDENTIFICATION</scope>
    <source>
        <tissue evidence="11 12">Whole body</tissue>
    </source>
</reference>
<dbReference type="InterPro" id="IPR001834">
    <property type="entry name" value="CBR-like"/>
</dbReference>
<evidence type="ECO:0000256" key="6">
    <source>
        <dbReference type="ARBA" id="ARBA00023027"/>
    </source>
</evidence>
<dbReference type="InterPro" id="IPR008333">
    <property type="entry name" value="Cbr1-like_FAD-bd_dom"/>
</dbReference>
<dbReference type="PRINTS" id="PR00406">
    <property type="entry name" value="CYTB5RDTASE"/>
</dbReference>
<dbReference type="Pfam" id="PF00175">
    <property type="entry name" value="NAD_binding_1"/>
    <property type="match status" value="1"/>
</dbReference>
<dbReference type="InterPro" id="IPR017927">
    <property type="entry name" value="FAD-bd_FR_type"/>
</dbReference>
<evidence type="ECO:0000256" key="8">
    <source>
        <dbReference type="RuleBase" id="RU361226"/>
    </source>
</evidence>